<protein>
    <submittedName>
        <fullName evidence="7">Uncharacterized protein</fullName>
    </submittedName>
</protein>
<dbReference type="GO" id="GO:0050479">
    <property type="term" value="F:glyceryl-ether monooxygenase activity"/>
    <property type="evidence" value="ECO:0007669"/>
    <property type="project" value="TreeGrafter"/>
</dbReference>
<accession>A0AAV2PIJ7</accession>
<evidence type="ECO:0000313" key="7">
    <source>
        <dbReference type="EMBL" id="CAL4058576.1"/>
    </source>
</evidence>
<name>A0AAV2PIJ7_MEGNR</name>
<dbReference type="GO" id="GO:0005783">
    <property type="term" value="C:endoplasmic reticulum"/>
    <property type="evidence" value="ECO:0007669"/>
    <property type="project" value="TreeGrafter"/>
</dbReference>
<sequence length="121" mass="14544">TTLLEYCFKASSLRDRYMWFLIAIFIAKKLIVFPFYILKYYLCYNFCYTGANPYCIDTNYGGWLIIWDRMFGTFQEEREDEKITYGTIDQKPTFHIVLLQFTPMMDLYNRIRSQATLGDKV</sequence>
<dbReference type="GO" id="GO:0016020">
    <property type="term" value="C:membrane"/>
    <property type="evidence" value="ECO:0007669"/>
    <property type="project" value="GOC"/>
</dbReference>
<evidence type="ECO:0000256" key="6">
    <source>
        <dbReference type="SAM" id="Phobius"/>
    </source>
</evidence>
<reference evidence="7 8" key="1">
    <citation type="submission" date="2024-05" db="EMBL/GenBank/DDBJ databases">
        <authorList>
            <person name="Wallberg A."/>
        </authorList>
    </citation>
    <scope>NUCLEOTIDE SEQUENCE [LARGE SCALE GENOMIC DNA]</scope>
</reference>
<keyword evidence="4" id="KW-0560">Oxidoreductase</keyword>
<keyword evidence="8" id="KW-1185">Reference proteome</keyword>
<keyword evidence="2 6" id="KW-0812">Transmembrane</keyword>
<proteinExistence type="predicted"/>
<comment type="subcellular location">
    <subcellularLocation>
        <location evidence="1">Endomembrane system</location>
        <topology evidence="1">Multi-pass membrane protein</topology>
    </subcellularLocation>
</comment>
<feature type="transmembrane region" description="Helical" evidence="6">
    <location>
        <begin position="17"/>
        <end position="38"/>
    </location>
</feature>
<evidence type="ECO:0000313" key="8">
    <source>
        <dbReference type="Proteomes" id="UP001497623"/>
    </source>
</evidence>
<dbReference type="GO" id="GO:0006643">
    <property type="term" value="P:membrane lipid metabolic process"/>
    <property type="evidence" value="ECO:0007669"/>
    <property type="project" value="TreeGrafter"/>
</dbReference>
<evidence type="ECO:0000256" key="3">
    <source>
        <dbReference type="ARBA" id="ARBA00022989"/>
    </source>
</evidence>
<dbReference type="EMBL" id="CAXKWB010000004">
    <property type="protein sequence ID" value="CAL4058576.1"/>
    <property type="molecule type" value="Genomic_DNA"/>
</dbReference>
<evidence type="ECO:0000256" key="2">
    <source>
        <dbReference type="ARBA" id="ARBA00022692"/>
    </source>
</evidence>
<evidence type="ECO:0000256" key="5">
    <source>
        <dbReference type="ARBA" id="ARBA00023136"/>
    </source>
</evidence>
<evidence type="ECO:0000256" key="1">
    <source>
        <dbReference type="ARBA" id="ARBA00004127"/>
    </source>
</evidence>
<keyword evidence="3 6" id="KW-1133">Transmembrane helix</keyword>
<dbReference type="PANTHER" id="PTHR21624:SF1">
    <property type="entry name" value="ALKYLGLYCEROL MONOOXYGENASE"/>
    <property type="match status" value="1"/>
</dbReference>
<dbReference type="AlphaFoldDB" id="A0AAV2PIJ7"/>
<gene>
    <name evidence="7" type="ORF">MNOR_LOCUS26</name>
</gene>
<comment type="caution">
    <text evidence="7">The sequence shown here is derived from an EMBL/GenBank/DDBJ whole genome shotgun (WGS) entry which is preliminary data.</text>
</comment>
<dbReference type="Proteomes" id="UP001497623">
    <property type="component" value="Unassembled WGS sequence"/>
</dbReference>
<evidence type="ECO:0000256" key="4">
    <source>
        <dbReference type="ARBA" id="ARBA00023002"/>
    </source>
</evidence>
<dbReference type="PANTHER" id="PTHR21624">
    <property type="entry name" value="STEROL DESATURASE-RELATED PROTEIN"/>
    <property type="match status" value="1"/>
</dbReference>
<feature type="non-terminal residue" evidence="7">
    <location>
        <position position="1"/>
    </location>
</feature>
<dbReference type="InterPro" id="IPR051689">
    <property type="entry name" value="Sterol_desaturase/TMEM195"/>
</dbReference>
<organism evidence="7 8">
    <name type="scientific">Meganyctiphanes norvegica</name>
    <name type="common">Northern krill</name>
    <name type="synonym">Thysanopoda norvegica</name>
    <dbReference type="NCBI Taxonomy" id="48144"/>
    <lineage>
        <taxon>Eukaryota</taxon>
        <taxon>Metazoa</taxon>
        <taxon>Ecdysozoa</taxon>
        <taxon>Arthropoda</taxon>
        <taxon>Crustacea</taxon>
        <taxon>Multicrustacea</taxon>
        <taxon>Malacostraca</taxon>
        <taxon>Eumalacostraca</taxon>
        <taxon>Eucarida</taxon>
        <taxon>Euphausiacea</taxon>
        <taxon>Euphausiidae</taxon>
        <taxon>Meganyctiphanes</taxon>
    </lineage>
</organism>
<keyword evidence="5 6" id="KW-0472">Membrane</keyword>